<dbReference type="RefSeq" id="WP_343958862.1">
    <property type="nucleotide sequence ID" value="NZ_BAAAKZ010000003.1"/>
</dbReference>
<dbReference type="Pfam" id="PF01152">
    <property type="entry name" value="Bac_globin"/>
    <property type="match status" value="1"/>
</dbReference>
<evidence type="ECO:0000256" key="6">
    <source>
        <dbReference type="SAM" id="MobiDB-lite"/>
    </source>
</evidence>
<keyword evidence="8" id="KW-1185">Reference proteome</keyword>
<reference evidence="8" key="1">
    <citation type="journal article" date="2019" name="Int. J. Syst. Evol. Microbiol.">
        <title>The Global Catalogue of Microorganisms (GCM) 10K type strain sequencing project: providing services to taxonomists for standard genome sequencing and annotation.</title>
        <authorList>
            <consortium name="The Broad Institute Genomics Platform"/>
            <consortium name="The Broad Institute Genome Sequencing Center for Infectious Disease"/>
            <person name="Wu L."/>
            <person name="Ma J."/>
        </authorList>
    </citation>
    <scope>NUCLEOTIDE SEQUENCE [LARGE SCALE GENOMIC DNA]</scope>
    <source>
        <strain evidence="8">CCUG 50213</strain>
    </source>
</reference>
<keyword evidence="3" id="KW-0479">Metal-binding</keyword>
<dbReference type="PANTHER" id="PTHR47366:SF1">
    <property type="entry name" value="TWO-ON-TWO HEMOGLOBIN-3"/>
    <property type="match status" value="1"/>
</dbReference>
<comment type="similarity">
    <text evidence="5">Belongs to the truncated hemoglobin family. Group II subfamily.</text>
</comment>
<dbReference type="EMBL" id="JBHTLY010000001">
    <property type="protein sequence ID" value="MFD1200555.1"/>
    <property type="molecule type" value="Genomic_DNA"/>
</dbReference>
<dbReference type="Gene3D" id="1.10.490.10">
    <property type="entry name" value="Globins"/>
    <property type="match status" value="1"/>
</dbReference>
<dbReference type="Proteomes" id="UP001597181">
    <property type="component" value="Unassembled WGS sequence"/>
</dbReference>
<feature type="compositionally biased region" description="Low complexity" evidence="6">
    <location>
        <begin position="7"/>
        <end position="29"/>
    </location>
</feature>
<keyword evidence="1" id="KW-0813">Transport</keyword>
<dbReference type="SUPFAM" id="SSF46458">
    <property type="entry name" value="Globin-like"/>
    <property type="match status" value="1"/>
</dbReference>
<dbReference type="InterPro" id="IPR044203">
    <property type="entry name" value="GlbO/GLB3-like"/>
</dbReference>
<evidence type="ECO:0000256" key="4">
    <source>
        <dbReference type="ARBA" id="ARBA00023004"/>
    </source>
</evidence>
<gene>
    <name evidence="7" type="ORF">ACFQ3U_01430</name>
</gene>
<accession>A0ABW3TJ30</accession>
<organism evidence="7 8">
    <name type="scientific">Leucobacter albus</name>
    <dbReference type="NCBI Taxonomy" id="272210"/>
    <lineage>
        <taxon>Bacteria</taxon>
        <taxon>Bacillati</taxon>
        <taxon>Actinomycetota</taxon>
        <taxon>Actinomycetes</taxon>
        <taxon>Micrococcales</taxon>
        <taxon>Microbacteriaceae</taxon>
        <taxon>Leucobacter</taxon>
    </lineage>
</organism>
<proteinExistence type="inferred from homology"/>
<evidence type="ECO:0000256" key="3">
    <source>
        <dbReference type="ARBA" id="ARBA00022723"/>
    </source>
</evidence>
<comment type="caution">
    <text evidence="7">The sequence shown here is derived from an EMBL/GenBank/DDBJ whole genome shotgun (WGS) entry which is preliminary data.</text>
</comment>
<sequence length="173" mass="19214">MSDEQQSVAADSQSGGSASSGSAPAESTPASPPPAPRLTLRSGEAGDAVTDTVWSQVGGTETFERIARAFYRGVREDEVLAPMYPDDDWEGATWRIQAFLEQYWGGPSAYQQERGHPRLRMRHNAFPVTPDAKERWLKHMHAALDEVELPPMHDAAFRDYIERAALALVNRFE</sequence>
<evidence type="ECO:0000256" key="2">
    <source>
        <dbReference type="ARBA" id="ARBA00022617"/>
    </source>
</evidence>
<dbReference type="InterPro" id="IPR001486">
    <property type="entry name" value="Hemoglobin_trunc"/>
</dbReference>
<keyword evidence="4" id="KW-0408">Iron</keyword>
<evidence type="ECO:0000313" key="8">
    <source>
        <dbReference type="Proteomes" id="UP001597181"/>
    </source>
</evidence>
<dbReference type="PANTHER" id="PTHR47366">
    <property type="entry name" value="TWO-ON-TWO HEMOGLOBIN-3"/>
    <property type="match status" value="1"/>
</dbReference>
<evidence type="ECO:0000256" key="5">
    <source>
        <dbReference type="ARBA" id="ARBA00034496"/>
    </source>
</evidence>
<dbReference type="CDD" id="cd14771">
    <property type="entry name" value="TrHb2_Mt-trHbO-like_O"/>
    <property type="match status" value="1"/>
</dbReference>
<dbReference type="InterPro" id="IPR009050">
    <property type="entry name" value="Globin-like_sf"/>
</dbReference>
<protein>
    <submittedName>
        <fullName evidence="7">Globin</fullName>
    </submittedName>
</protein>
<evidence type="ECO:0000313" key="7">
    <source>
        <dbReference type="EMBL" id="MFD1200555.1"/>
    </source>
</evidence>
<dbReference type="InterPro" id="IPR012292">
    <property type="entry name" value="Globin/Proto"/>
</dbReference>
<evidence type="ECO:0000256" key="1">
    <source>
        <dbReference type="ARBA" id="ARBA00022448"/>
    </source>
</evidence>
<name>A0ABW3TJ30_9MICO</name>
<keyword evidence="2" id="KW-0349">Heme</keyword>
<feature type="region of interest" description="Disordered" evidence="6">
    <location>
        <begin position="1"/>
        <end position="44"/>
    </location>
</feature>